<dbReference type="Proteomes" id="UP001151516">
    <property type="component" value="Unassembled WGS sequence"/>
</dbReference>
<evidence type="ECO:0000313" key="1">
    <source>
        <dbReference type="EMBL" id="KAJ2686925.1"/>
    </source>
</evidence>
<keyword evidence="2" id="KW-1185">Reference proteome</keyword>
<dbReference type="AlphaFoldDB" id="A0A9W8GIM3"/>
<evidence type="ECO:0000313" key="2">
    <source>
        <dbReference type="Proteomes" id="UP001151516"/>
    </source>
</evidence>
<dbReference type="EMBL" id="JANBTX010000089">
    <property type="protein sequence ID" value="KAJ2686925.1"/>
    <property type="molecule type" value="Genomic_DNA"/>
</dbReference>
<gene>
    <name evidence="1" type="ORF">IWW39_003283</name>
</gene>
<name>A0A9W8GIM3_9FUNG</name>
<comment type="caution">
    <text evidence="1">The sequence shown here is derived from an EMBL/GenBank/DDBJ whole genome shotgun (WGS) entry which is preliminary data.</text>
</comment>
<sequence length="236" mass="25462">MGFSETDAYMLGRNESNEDIEPFNGTDLSDVNEHLLAINSIDSSAASDAGDDGNAKSSGFNEPYNFIAVLGSRLSYTLVMIGGMSADNMSGALLDIMFYEATNLCLHQLHVIMASEVKKMDSNEVCKLVKGWLQHVAGVVADNGLVTTLELADQCNNEYQSRCSVGSSSSDADCDGTVVLAVLEEGEPNADLFLGIEEDELVVLYQCFPFLVGKDVSIGAMKALRRVSDGLFKRME</sequence>
<organism evidence="1 2">
    <name type="scientific">Coemansia spiralis</name>
    <dbReference type="NCBI Taxonomy" id="417178"/>
    <lineage>
        <taxon>Eukaryota</taxon>
        <taxon>Fungi</taxon>
        <taxon>Fungi incertae sedis</taxon>
        <taxon>Zoopagomycota</taxon>
        <taxon>Kickxellomycotina</taxon>
        <taxon>Kickxellomycetes</taxon>
        <taxon>Kickxellales</taxon>
        <taxon>Kickxellaceae</taxon>
        <taxon>Coemansia</taxon>
    </lineage>
</organism>
<dbReference type="OrthoDB" id="2369838at2759"/>
<protein>
    <submittedName>
        <fullName evidence="1">Uncharacterized protein</fullName>
    </submittedName>
</protein>
<accession>A0A9W8GIM3</accession>
<reference evidence="1" key="1">
    <citation type="submission" date="2022-07" db="EMBL/GenBank/DDBJ databases">
        <title>Phylogenomic reconstructions and comparative analyses of Kickxellomycotina fungi.</title>
        <authorList>
            <person name="Reynolds N.K."/>
            <person name="Stajich J.E."/>
            <person name="Barry K."/>
            <person name="Grigoriev I.V."/>
            <person name="Crous P."/>
            <person name="Smith M.E."/>
        </authorList>
    </citation>
    <scope>NUCLEOTIDE SEQUENCE</scope>
    <source>
        <strain evidence="1">CBS 109367</strain>
    </source>
</reference>
<proteinExistence type="predicted"/>